<proteinExistence type="predicted"/>
<name>A0A426XM82_ENSVE</name>
<dbReference type="EMBL" id="AMZH03019250">
    <property type="protein sequence ID" value="RRT40599.1"/>
    <property type="molecule type" value="Genomic_DNA"/>
</dbReference>
<evidence type="ECO:0000256" key="1">
    <source>
        <dbReference type="SAM" id="MobiDB-lite"/>
    </source>
</evidence>
<dbReference type="Proteomes" id="UP000287651">
    <property type="component" value="Unassembled WGS sequence"/>
</dbReference>
<reference evidence="2 3" key="1">
    <citation type="journal article" date="2014" name="Agronomy (Basel)">
        <title>A Draft Genome Sequence for Ensete ventricosum, the Drought-Tolerant Tree Against Hunger.</title>
        <authorList>
            <person name="Harrison J."/>
            <person name="Moore K.A."/>
            <person name="Paszkiewicz K."/>
            <person name="Jones T."/>
            <person name="Grant M."/>
            <person name="Ambacheew D."/>
            <person name="Muzemil S."/>
            <person name="Studholme D.J."/>
        </authorList>
    </citation>
    <scope>NUCLEOTIDE SEQUENCE [LARGE SCALE GENOMIC DNA]</scope>
</reference>
<feature type="region of interest" description="Disordered" evidence="1">
    <location>
        <begin position="1"/>
        <end position="38"/>
    </location>
</feature>
<protein>
    <submittedName>
        <fullName evidence="2">Uncharacterized protein</fullName>
    </submittedName>
</protein>
<feature type="non-terminal residue" evidence="2">
    <location>
        <position position="1"/>
    </location>
</feature>
<accession>A0A426XM82</accession>
<sequence length="87" mass="9425">HGLHASATVPLPPPSLSPHLPSASSAPHRPPSATAVVASKEGFPHLRFHSADARYRRRRVMAEHLRPDPEKGKQKRGRASETRGGRG</sequence>
<evidence type="ECO:0000313" key="2">
    <source>
        <dbReference type="EMBL" id="RRT40599.1"/>
    </source>
</evidence>
<gene>
    <name evidence="2" type="ORF">B296_00041211</name>
</gene>
<organism evidence="2 3">
    <name type="scientific">Ensete ventricosum</name>
    <name type="common">Abyssinian banana</name>
    <name type="synonym">Musa ensete</name>
    <dbReference type="NCBI Taxonomy" id="4639"/>
    <lineage>
        <taxon>Eukaryota</taxon>
        <taxon>Viridiplantae</taxon>
        <taxon>Streptophyta</taxon>
        <taxon>Embryophyta</taxon>
        <taxon>Tracheophyta</taxon>
        <taxon>Spermatophyta</taxon>
        <taxon>Magnoliopsida</taxon>
        <taxon>Liliopsida</taxon>
        <taxon>Zingiberales</taxon>
        <taxon>Musaceae</taxon>
        <taxon>Ensete</taxon>
    </lineage>
</organism>
<evidence type="ECO:0000313" key="3">
    <source>
        <dbReference type="Proteomes" id="UP000287651"/>
    </source>
</evidence>
<feature type="compositionally biased region" description="Low complexity" evidence="1">
    <location>
        <begin position="17"/>
        <end position="35"/>
    </location>
</feature>
<dbReference type="AlphaFoldDB" id="A0A426XM82"/>
<comment type="caution">
    <text evidence="2">The sequence shown here is derived from an EMBL/GenBank/DDBJ whole genome shotgun (WGS) entry which is preliminary data.</text>
</comment>
<feature type="region of interest" description="Disordered" evidence="1">
    <location>
        <begin position="57"/>
        <end position="87"/>
    </location>
</feature>